<dbReference type="InterPro" id="IPR043452">
    <property type="entry name" value="BZIP46-like"/>
</dbReference>
<dbReference type="PANTHER" id="PTHR22952:SF175">
    <property type="entry name" value="PROTEIN ABSCISIC ACID-INSENSITIVE 5"/>
    <property type="match status" value="1"/>
</dbReference>
<protein>
    <recommendedName>
        <fullName evidence="5">BZIP domain-containing protein</fullName>
    </recommendedName>
</protein>
<dbReference type="GO" id="GO:0003677">
    <property type="term" value="F:DNA binding"/>
    <property type="evidence" value="ECO:0007669"/>
    <property type="project" value="UniProtKB-KW"/>
</dbReference>
<dbReference type="InterPro" id="IPR004827">
    <property type="entry name" value="bZIP"/>
</dbReference>
<dbReference type="PROSITE" id="PS50217">
    <property type="entry name" value="BZIP"/>
    <property type="match status" value="1"/>
</dbReference>
<evidence type="ECO:0000259" key="5">
    <source>
        <dbReference type="PROSITE" id="PS50217"/>
    </source>
</evidence>
<keyword evidence="3" id="KW-0539">Nucleus</keyword>
<dbReference type="PROSITE" id="PS00036">
    <property type="entry name" value="BZIP_BASIC"/>
    <property type="match status" value="1"/>
</dbReference>
<feature type="domain" description="BZIP" evidence="5">
    <location>
        <begin position="126"/>
        <end position="172"/>
    </location>
</feature>
<dbReference type="OrthoDB" id="644067at2759"/>
<reference evidence="6 7" key="1">
    <citation type="journal article" date="2014" name="Nature">
        <title>The genome of the recently domesticated crop plant sugar beet (Beta vulgaris).</title>
        <authorList>
            <person name="Dohm J.C."/>
            <person name="Minoche A.E."/>
            <person name="Holtgrawe D."/>
            <person name="Capella-Gutierrez S."/>
            <person name="Zakrzewski F."/>
            <person name="Tafer H."/>
            <person name="Rupp O."/>
            <person name="Sorensen T.R."/>
            <person name="Stracke R."/>
            <person name="Reinhardt R."/>
            <person name="Goesmann A."/>
            <person name="Kraft T."/>
            <person name="Schulz B."/>
            <person name="Stadler P.F."/>
            <person name="Schmidt T."/>
            <person name="Gabaldon T."/>
            <person name="Lehrach H."/>
            <person name="Weisshaar B."/>
            <person name="Himmelbauer H."/>
        </authorList>
    </citation>
    <scope>NUCLEOTIDE SEQUENCE [LARGE SCALE GENOMIC DNA]</scope>
    <source>
        <tissue evidence="6">Taproot</tissue>
    </source>
</reference>
<dbReference type="SUPFAM" id="SSF57959">
    <property type="entry name" value="Leucine zipper domain"/>
    <property type="match status" value="1"/>
</dbReference>
<keyword evidence="7" id="KW-1185">Reference proteome</keyword>
<dbReference type="GO" id="GO:0003700">
    <property type="term" value="F:DNA-binding transcription factor activity"/>
    <property type="evidence" value="ECO:0007669"/>
    <property type="project" value="InterPro"/>
</dbReference>
<evidence type="ECO:0000256" key="1">
    <source>
        <dbReference type="ARBA" id="ARBA00004123"/>
    </source>
</evidence>
<dbReference type="PANTHER" id="PTHR22952">
    <property type="entry name" value="CAMP-RESPONSE ELEMENT BINDING PROTEIN-RELATED"/>
    <property type="match status" value="1"/>
</dbReference>
<gene>
    <name evidence="6" type="ORF">BVRB_005360</name>
</gene>
<dbReference type="Pfam" id="PF00170">
    <property type="entry name" value="bZIP_1"/>
    <property type="match status" value="1"/>
</dbReference>
<evidence type="ECO:0000313" key="7">
    <source>
        <dbReference type="Proteomes" id="UP000035740"/>
    </source>
</evidence>
<dbReference type="GO" id="GO:0045893">
    <property type="term" value="P:positive regulation of DNA-templated transcription"/>
    <property type="evidence" value="ECO:0007669"/>
    <property type="project" value="InterPro"/>
</dbReference>
<evidence type="ECO:0000313" key="6">
    <source>
        <dbReference type="EMBL" id="KMS95734.1"/>
    </source>
</evidence>
<sequence length="194" mass="21854">MEELWKSTHQSSFQDFLARAPISLSMNDPKDHKARHDDDDDDDDVVVDDNNDDGDGHEKIGMFKKEFLTRSGFTSSLNSPFEALATVAASSSAVSLLNTGTCFPITKKRLSDDQTVFDAELGGNPRHKRMMKNRESAARSRARRQAYTTQLEREHAELKEENAKLRKQQELLLVSAPANVPKKRTRSRSCTAPF</sequence>
<organism evidence="6 7">
    <name type="scientific">Beta vulgaris subsp. vulgaris</name>
    <name type="common">Beet</name>
    <dbReference type="NCBI Taxonomy" id="3555"/>
    <lineage>
        <taxon>Eukaryota</taxon>
        <taxon>Viridiplantae</taxon>
        <taxon>Streptophyta</taxon>
        <taxon>Embryophyta</taxon>
        <taxon>Tracheophyta</taxon>
        <taxon>Spermatophyta</taxon>
        <taxon>Magnoliopsida</taxon>
        <taxon>eudicotyledons</taxon>
        <taxon>Gunneridae</taxon>
        <taxon>Pentapetalae</taxon>
        <taxon>Caryophyllales</taxon>
        <taxon>Chenopodiaceae</taxon>
        <taxon>Betoideae</taxon>
        <taxon>Beta</taxon>
    </lineage>
</organism>
<dbReference type="InterPro" id="IPR046347">
    <property type="entry name" value="bZIP_sf"/>
</dbReference>
<dbReference type="Gramene" id="KMS95734">
    <property type="protein sequence ID" value="KMS95734"/>
    <property type="gene ID" value="BVRB_005360"/>
</dbReference>
<dbReference type="EMBL" id="KQ090438">
    <property type="protein sequence ID" value="KMS95734.1"/>
    <property type="molecule type" value="Genomic_DNA"/>
</dbReference>
<comment type="subcellular location">
    <subcellularLocation>
        <location evidence="1">Nucleus</location>
    </subcellularLocation>
</comment>
<dbReference type="GO" id="GO:0005634">
    <property type="term" value="C:nucleus"/>
    <property type="evidence" value="ECO:0007669"/>
    <property type="project" value="UniProtKB-SubCell"/>
</dbReference>
<feature type="region of interest" description="Disordered" evidence="4">
    <location>
        <begin position="120"/>
        <end position="146"/>
    </location>
</feature>
<feature type="compositionally biased region" description="Acidic residues" evidence="4">
    <location>
        <begin position="38"/>
        <end position="53"/>
    </location>
</feature>
<feature type="region of interest" description="Disordered" evidence="4">
    <location>
        <begin position="24"/>
        <end position="57"/>
    </location>
</feature>
<dbReference type="Gene3D" id="1.20.5.170">
    <property type="match status" value="1"/>
</dbReference>
<accession>A0A0J8B3L2</accession>
<evidence type="ECO:0000256" key="3">
    <source>
        <dbReference type="ARBA" id="ARBA00023242"/>
    </source>
</evidence>
<evidence type="ECO:0000256" key="2">
    <source>
        <dbReference type="ARBA" id="ARBA00023125"/>
    </source>
</evidence>
<dbReference type="OMA" id="ELWKSTH"/>
<dbReference type="AlphaFoldDB" id="A0A0J8B3L2"/>
<proteinExistence type="predicted"/>
<dbReference type="Proteomes" id="UP000035740">
    <property type="component" value="Unassembled WGS sequence"/>
</dbReference>
<name>A0A0J8B3L2_BETVV</name>
<keyword evidence="2" id="KW-0238">DNA-binding</keyword>
<evidence type="ECO:0000256" key="4">
    <source>
        <dbReference type="SAM" id="MobiDB-lite"/>
    </source>
</evidence>
<dbReference type="SMART" id="SM00338">
    <property type="entry name" value="BRLZ"/>
    <property type="match status" value="1"/>
</dbReference>
<feature type="compositionally biased region" description="Basic and acidic residues" evidence="4">
    <location>
        <begin position="28"/>
        <end position="37"/>
    </location>
</feature>